<dbReference type="AlphaFoldDB" id="A0A4Y9Y0V9"/>
<gene>
    <name evidence="4" type="ORF">EVJ58_g8836</name>
</gene>
<dbReference type="CDD" id="cd16442">
    <property type="entry name" value="BPL"/>
    <property type="match status" value="1"/>
</dbReference>
<dbReference type="EMBL" id="SEKV01000692">
    <property type="protein sequence ID" value="TFY54489.1"/>
    <property type="molecule type" value="Genomic_DNA"/>
</dbReference>
<evidence type="ECO:0000256" key="2">
    <source>
        <dbReference type="ARBA" id="ARBA00022598"/>
    </source>
</evidence>
<dbReference type="Gene3D" id="3.30.930.10">
    <property type="entry name" value="Bira Bifunctional Protein, Domain 2"/>
    <property type="match status" value="1"/>
</dbReference>
<proteinExistence type="inferred from homology"/>
<accession>A0A4Y9Y0V9</accession>
<reference evidence="4 5" key="1">
    <citation type="submission" date="2019-01" db="EMBL/GenBank/DDBJ databases">
        <title>Genome sequencing of the rare red list fungi Fomitopsis rosea.</title>
        <authorList>
            <person name="Buettner E."/>
            <person name="Kellner H."/>
        </authorList>
    </citation>
    <scope>NUCLEOTIDE SEQUENCE [LARGE SCALE GENOMIC DNA]</scope>
    <source>
        <strain evidence="4 5">DSM 105464</strain>
    </source>
</reference>
<evidence type="ECO:0000259" key="3">
    <source>
        <dbReference type="PROSITE" id="PS51733"/>
    </source>
</evidence>
<dbReference type="PANTHER" id="PTHR12835:SF5">
    <property type="entry name" value="BIOTIN--PROTEIN LIGASE"/>
    <property type="match status" value="1"/>
</dbReference>
<dbReference type="STRING" id="34475.A0A4Y9Y0V9"/>
<evidence type="ECO:0000256" key="1">
    <source>
        <dbReference type="ARBA" id="ARBA00009934"/>
    </source>
</evidence>
<dbReference type="Pfam" id="PF09825">
    <property type="entry name" value="BPL_N"/>
    <property type="match status" value="1"/>
</dbReference>
<dbReference type="Gene3D" id="3.40.50.880">
    <property type="match status" value="1"/>
</dbReference>
<keyword evidence="2" id="KW-0436">Ligase</keyword>
<dbReference type="Pfam" id="PF03099">
    <property type="entry name" value="BPL_LplA_LipB"/>
    <property type="match status" value="1"/>
</dbReference>
<protein>
    <recommendedName>
        <fullName evidence="3">BPL/LPL catalytic domain-containing protein</fullName>
    </recommendedName>
</protein>
<evidence type="ECO:0000313" key="4">
    <source>
        <dbReference type="EMBL" id="TFY54489.1"/>
    </source>
</evidence>
<dbReference type="InterPro" id="IPR019197">
    <property type="entry name" value="Biotin-prot_ligase_N"/>
</dbReference>
<dbReference type="Proteomes" id="UP000298390">
    <property type="component" value="Unassembled WGS sequence"/>
</dbReference>
<dbReference type="GO" id="GO:0005737">
    <property type="term" value="C:cytoplasm"/>
    <property type="evidence" value="ECO:0007669"/>
    <property type="project" value="TreeGrafter"/>
</dbReference>
<name>A0A4Y9Y0V9_9APHY</name>
<dbReference type="SUPFAM" id="SSF55681">
    <property type="entry name" value="Class II aaRS and biotin synthetases"/>
    <property type="match status" value="1"/>
</dbReference>
<organism evidence="4 5">
    <name type="scientific">Rhodofomes roseus</name>
    <dbReference type="NCBI Taxonomy" id="34475"/>
    <lineage>
        <taxon>Eukaryota</taxon>
        <taxon>Fungi</taxon>
        <taxon>Dikarya</taxon>
        <taxon>Basidiomycota</taxon>
        <taxon>Agaricomycotina</taxon>
        <taxon>Agaricomycetes</taxon>
        <taxon>Polyporales</taxon>
        <taxon>Rhodofomes</taxon>
    </lineage>
</organism>
<dbReference type="InterPro" id="IPR045864">
    <property type="entry name" value="aa-tRNA-synth_II/BPL/LPL"/>
</dbReference>
<dbReference type="PROSITE" id="PS51733">
    <property type="entry name" value="BPL_LPL_CATALYTIC"/>
    <property type="match status" value="1"/>
</dbReference>
<sequence>MNVLVYSGPEVLASSVSHCITSLRTILVPNYAVQSITKQLLSSQAWLGSCALLVFPVCRSAPIDPALRSTVERYVQDGGKLLTIGATVKRQSREAISAAGLQERLSKMTLSPQNTALVFSDKPSGNKVSVSFEGRTIENAQLATVSLGDLRVHGLPRVGSFEGIDGVGSAMLEPLAHIVEDEARTSVATAKLSYGKGCAILCACLVDHPLTAEPLIPQLTRPPSSMSDDQVQNAEHQRQQLLRCTLELLGLVPPEKTSNSLSPLPQFLTCPPAKPWVVDHVLAALSNKPLLSDRPIVLQDSNDTFYYYLASEGWQILDKARQESGRRTDPSLWNPKHVLVYRDGLLPSAEQTPLFNVRKFHEELAPARRNAGLHDQEDAWGMGEAFLYGEVVTSTQTMLDKNTRLLSSLPTPLVSLASHQLAGRGRGTNIWLSPSGCLQFSLLLRVALSDFPASKLVFVQYLFGLAVVEACRDDGVLGKEGKRVRLKWPNDVYVVTSDGEKKKIGGILVNTSFSGGKVDIVIGSGLNVFNPPPIQSLLQLVPSQSDISLTMERTAAIILTKFEGLWTTFLQHKGSFEPFLDLYYDRWLHSDQLVELTTVTPPQMVRIVGITSGHGLLRTMPERDGWSGGGGGTYIDLQPDGNSFDLMAGLIKAKTL</sequence>
<evidence type="ECO:0000313" key="5">
    <source>
        <dbReference type="Proteomes" id="UP000298390"/>
    </source>
</evidence>
<dbReference type="PANTHER" id="PTHR12835">
    <property type="entry name" value="BIOTIN PROTEIN LIGASE"/>
    <property type="match status" value="1"/>
</dbReference>
<dbReference type="NCBIfam" id="TIGR00121">
    <property type="entry name" value="birA_ligase"/>
    <property type="match status" value="1"/>
</dbReference>
<comment type="similarity">
    <text evidence="1">Belongs to the biotin--protein ligase family.</text>
</comment>
<dbReference type="InterPro" id="IPR004408">
    <property type="entry name" value="Biotin_CoA_COase_ligase"/>
</dbReference>
<comment type="caution">
    <text evidence="4">The sequence shown here is derived from an EMBL/GenBank/DDBJ whole genome shotgun (WGS) entry which is preliminary data.</text>
</comment>
<feature type="domain" description="BPL/LPL catalytic" evidence="3">
    <location>
        <begin position="371"/>
        <end position="570"/>
    </location>
</feature>
<dbReference type="InterPro" id="IPR004143">
    <property type="entry name" value="BPL_LPL_catalytic"/>
</dbReference>
<dbReference type="InterPro" id="IPR029062">
    <property type="entry name" value="Class_I_gatase-like"/>
</dbReference>
<dbReference type="GO" id="GO:0004077">
    <property type="term" value="F:biotin--[biotin carboxyl-carrier protein] ligase activity"/>
    <property type="evidence" value="ECO:0007669"/>
    <property type="project" value="InterPro"/>
</dbReference>